<dbReference type="EMBL" id="JAUFQS010000007">
    <property type="protein sequence ID" value="MDN3687895.1"/>
    <property type="molecule type" value="Genomic_DNA"/>
</dbReference>
<proteinExistence type="predicted"/>
<feature type="transmembrane region" description="Helical" evidence="1">
    <location>
        <begin position="215"/>
        <end position="232"/>
    </location>
</feature>
<keyword evidence="1" id="KW-1133">Transmembrane helix</keyword>
<dbReference type="Proteomes" id="UP001236663">
    <property type="component" value="Unassembled WGS sequence"/>
</dbReference>
<feature type="transmembrane region" description="Helical" evidence="1">
    <location>
        <begin position="171"/>
        <end position="194"/>
    </location>
</feature>
<feature type="transmembrane region" description="Helical" evidence="1">
    <location>
        <begin position="84"/>
        <end position="105"/>
    </location>
</feature>
<feature type="transmembrane region" description="Helical" evidence="1">
    <location>
        <begin position="43"/>
        <end position="63"/>
    </location>
</feature>
<accession>A0ABT8C540</accession>
<name>A0ABT8C540_9BACT</name>
<reference evidence="3" key="1">
    <citation type="journal article" date="2019" name="Int. J. Syst. Evol. Microbiol.">
        <title>The Global Catalogue of Microorganisms (GCM) 10K type strain sequencing project: providing services to taxonomists for standard genome sequencing and annotation.</title>
        <authorList>
            <consortium name="The Broad Institute Genomics Platform"/>
            <consortium name="The Broad Institute Genome Sequencing Center for Infectious Disease"/>
            <person name="Wu L."/>
            <person name="Ma J."/>
        </authorList>
    </citation>
    <scope>NUCLEOTIDE SEQUENCE [LARGE SCALE GENOMIC DNA]</scope>
    <source>
        <strain evidence="3">CECT 7706</strain>
    </source>
</reference>
<organism evidence="2 3">
    <name type="scientific">Cyclobacterium jeungdonense</name>
    <dbReference type="NCBI Taxonomy" id="708087"/>
    <lineage>
        <taxon>Bacteria</taxon>
        <taxon>Pseudomonadati</taxon>
        <taxon>Bacteroidota</taxon>
        <taxon>Cytophagia</taxon>
        <taxon>Cytophagales</taxon>
        <taxon>Cyclobacteriaceae</taxon>
        <taxon>Cyclobacterium</taxon>
    </lineage>
</organism>
<keyword evidence="1" id="KW-0812">Transmembrane</keyword>
<evidence type="ECO:0000256" key="1">
    <source>
        <dbReference type="SAM" id="Phobius"/>
    </source>
</evidence>
<gene>
    <name evidence="2" type="ORF">QWZ15_08640</name>
</gene>
<protein>
    <recommendedName>
        <fullName evidence="4">UbiA prenyltransferase family protein</fullName>
    </recommendedName>
</protein>
<feature type="transmembrane region" description="Helical" evidence="1">
    <location>
        <begin position="143"/>
        <end position="165"/>
    </location>
</feature>
<sequence>MGLVKQIFWDVYERFNLLSLDVVSGACAGMYFFAEMMRIPLSWYYYLLLAMAVWTIYTFDHLLDARKVSTVALSKRHRFHQQHFKQLALVLVLTGIAGALLSFHFLTFARIMAAGTILFFLIVGAMVGMRLGNKKSAIAKELLIAAFYVAGIILAPAVQLDFGFISDNWLYYVPAYFILAWFNLVYLSYLDGALDRAEGHHSIMTVMGKRKTRNLLGGLSVIGLIYGLFLFFHLSSYFHRFTLIWALMMLVHVLFFMERPVNITETRRRLELSFSVPLLLLIL</sequence>
<evidence type="ECO:0000313" key="3">
    <source>
        <dbReference type="Proteomes" id="UP001236663"/>
    </source>
</evidence>
<evidence type="ECO:0000313" key="2">
    <source>
        <dbReference type="EMBL" id="MDN3687895.1"/>
    </source>
</evidence>
<keyword evidence="1" id="KW-0472">Membrane</keyword>
<evidence type="ECO:0008006" key="4">
    <source>
        <dbReference type="Google" id="ProtNLM"/>
    </source>
</evidence>
<feature type="transmembrane region" description="Helical" evidence="1">
    <location>
        <begin position="111"/>
        <end position="131"/>
    </location>
</feature>
<comment type="caution">
    <text evidence="2">The sequence shown here is derived from an EMBL/GenBank/DDBJ whole genome shotgun (WGS) entry which is preliminary data.</text>
</comment>
<keyword evidence="3" id="KW-1185">Reference proteome</keyword>
<feature type="transmembrane region" description="Helical" evidence="1">
    <location>
        <begin position="238"/>
        <end position="257"/>
    </location>
</feature>
<dbReference type="RefSeq" id="WP_163384337.1">
    <property type="nucleotide sequence ID" value="NZ_JAUFQS010000007.1"/>
</dbReference>